<feature type="region of interest" description="Disordered" evidence="2">
    <location>
        <begin position="200"/>
        <end position="225"/>
    </location>
</feature>
<dbReference type="OrthoDB" id="5945995at2"/>
<sequence>MRLPPLVRISLACATLLLSSAAPVTQALADTACLDAARDAERSAGLPSGLLSAIGHVESGGRPWSVNSGQQGVRFGTRDEASSYVQGLLDQGRRIIDVGCFQVDLYYHPEAFARWQDGLDPQINAAAASRILQDLHTRTGDWNQAVALYHSADPLRGTPYMQAVLRSWTGTGADASPLPAWSDPFTILASAQASGIMVWTPTGSQSGSRTRTGRASHGLPRIITP</sequence>
<dbReference type="Proteomes" id="UP000305654">
    <property type="component" value="Unassembled WGS sequence"/>
</dbReference>
<evidence type="ECO:0000313" key="6">
    <source>
        <dbReference type="Proteomes" id="UP000305654"/>
    </source>
</evidence>
<gene>
    <name evidence="5" type="ORF">FE263_19965</name>
</gene>
<keyword evidence="6" id="KW-1185">Reference proteome</keyword>
<feature type="signal peptide" evidence="3">
    <location>
        <begin position="1"/>
        <end position="29"/>
    </location>
</feature>
<organism evidence="5 6">
    <name type="scientific">Lichenicoccus roseus</name>
    <dbReference type="NCBI Taxonomy" id="2683649"/>
    <lineage>
        <taxon>Bacteria</taxon>
        <taxon>Pseudomonadati</taxon>
        <taxon>Pseudomonadota</taxon>
        <taxon>Alphaproteobacteria</taxon>
        <taxon>Acetobacterales</taxon>
        <taxon>Acetobacteraceae</taxon>
        <taxon>Lichenicoccus</taxon>
    </lineage>
</organism>
<evidence type="ECO:0000256" key="2">
    <source>
        <dbReference type="SAM" id="MobiDB-lite"/>
    </source>
</evidence>
<dbReference type="Gene3D" id="1.10.530.10">
    <property type="match status" value="1"/>
</dbReference>
<dbReference type="InterPro" id="IPR008258">
    <property type="entry name" value="Transglycosylase_SLT_dom_1"/>
</dbReference>
<comment type="similarity">
    <text evidence="1">Belongs to the virb1 family.</text>
</comment>
<dbReference type="SUPFAM" id="SSF53955">
    <property type="entry name" value="Lysozyme-like"/>
    <property type="match status" value="1"/>
</dbReference>
<evidence type="ECO:0000313" key="5">
    <source>
        <dbReference type="EMBL" id="TLU70864.1"/>
    </source>
</evidence>
<comment type="caution">
    <text evidence="5">The sequence shown here is derived from an EMBL/GenBank/DDBJ whole genome shotgun (WGS) entry which is preliminary data.</text>
</comment>
<reference evidence="5 6" key="1">
    <citation type="submission" date="2019-05" db="EMBL/GenBank/DDBJ databases">
        <authorList>
            <person name="Pankratov T."/>
            <person name="Grouzdev D."/>
        </authorList>
    </citation>
    <scope>NUCLEOTIDE SEQUENCE [LARGE SCALE GENOMIC DNA]</scope>
    <source>
        <strain evidence="5 6">KEBCLARHB70R</strain>
    </source>
</reference>
<feature type="chain" id="PRO_5024435175" evidence="3">
    <location>
        <begin position="30"/>
        <end position="225"/>
    </location>
</feature>
<evidence type="ECO:0000256" key="1">
    <source>
        <dbReference type="ARBA" id="ARBA00009387"/>
    </source>
</evidence>
<keyword evidence="3" id="KW-0732">Signal</keyword>
<dbReference type="EMBL" id="VCDI01000010">
    <property type="protein sequence ID" value="TLU70864.1"/>
    <property type="molecule type" value="Genomic_DNA"/>
</dbReference>
<accession>A0A5R9IZJ3</accession>
<proteinExistence type="inferred from homology"/>
<feature type="compositionally biased region" description="Polar residues" evidence="2">
    <location>
        <begin position="201"/>
        <end position="210"/>
    </location>
</feature>
<evidence type="ECO:0000256" key="3">
    <source>
        <dbReference type="SAM" id="SignalP"/>
    </source>
</evidence>
<name>A0A5R9IZJ3_9PROT</name>
<dbReference type="InterPro" id="IPR023346">
    <property type="entry name" value="Lysozyme-like_dom_sf"/>
</dbReference>
<feature type="domain" description="Transglycosylase SLT" evidence="4">
    <location>
        <begin position="38"/>
        <end position="151"/>
    </location>
</feature>
<dbReference type="Pfam" id="PF01464">
    <property type="entry name" value="SLT"/>
    <property type="match status" value="1"/>
</dbReference>
<protein>
    <submittedName>
        <fullName evidence="5">Lytic transglycosylase domain-containing protein</fullName>
    </submittedName>
</protein>
<dbReference type="RefSeq" id="WP_138327805.1">
    <property type="nucleotide sequence ID" value="NZ_VCDI01000010.1"/>
</dbReference>
<dbReference type="AlphaFoldDB" id="A0A5R9IZJ3"/>
<evidence type="ECO:0000259" key="4">
    <source>
        <dbReference type="Pfam" id="PF01464"/>
    </source>
</evidence>